<protein>
    <recommendedName>
        <fullName evidence="6">Tetratricopeptide repeat protein</fullName>
    </recommendedName>
</protein>
<dbReference type="Proteomes" id="UP000597444">
    <property type="component" value="Unassembled WGS sequence"/>
</dbReference>
<gene>
    <name evidence="4" type="ORF">KSF_105330</name>
</gene>
<sequence>MFKALERHEKREACVIPIILRPVDWAGVPFEKLQVLPKNAKAVTSWRLRDQAFVEIVQEIRKVIHSLRIGSGKQDQGAGFEGMRSADLRSNYEEFIDWSKYILRRDPENAEIYFLLADALKYEGFHDKALALYGWCLQFRPRMMQAYYGIGNVLYLQAKFSEAQTVYERAIQLDPTNPYAYYSYCIVYFTLYGERERGNNAYKEAINAYKEAIAYDPRLKLNDLSFKEEAIDYYLDWEYALPNDDKLAAHRYEWALRSLYNALCREEAFKKWLETGQIIWSDYMPNCPER</sequence>
<dbReference type="SMART" id="SM00028">
    <property type="entry name" value="TPR"/>
    <property type="match status" value="3"/>
</dbReference>
<keyword evidence="1" id="KW-0677">Repeat</keyword>
<accession>A0A8J3J1C3</accession>
<feature type="repeat" description="TPR" evidence="3">
    <location>
        <begin position="144"/>
        <end position="177"/>
    </location>
</feature>
<dbReference type="PROSITE" id="PS50005">
    <property type="entry name" value="TPR"/>
    <property type="match status" value="1"/>
</dbReference>
<comment type="caution">
    <text evidence="4">The sequence shown here is derived from an EMBL/GenBank/DDBJ whole genome shotgun (WGS) entry which is preliminary data.</text>
</comment>
<keyword evidence="5" id="KW-1185">Reference proteome</keyword>
<dbReference type="Gene3D" id="1.25.40.10">
    <property type="entry name" value="Tetratricopeptide repeat domain"/>
    <property type="match status" value="1"/>
</dbReference>
<reference evidence="4" key="1">
    <citation type="submission" date="2020-10" db="EMBL/GenBank/DDBJ databases">
        <title>Taxonomic study of unclassified bacteria belonging to the class Ktedonobacteria.</title>
        <authorList>
            <person name="Yabe S."/>
            <person name="Wang C.M."/>
            <person name="Zheng Y."/>
            <person name="Sakai Y."/>
            <person name="Cavaletti L."/>
            <person name="Monciardini P."/>
            <person name="Donadio S."/>
        </authorList>
    </citation>
    <scope>NUCLEOTIDE SEQUENCE</scope>
    <source>
        <strain evidence="4">ID150040</strain>
    </source>
</reference>
<evidence type="ECO:0008006" key="6">
    <source>
        <dbReference type="Google" id="ProtNLM"/>
    </source>
</evidence>
<dbReference type="InterPro" id="IPR051685">
    <property type="entry name" value="Ycf3/AcsC/BcsC/TPR_MFPF"/>
</dbReference>
<name>A0A8J3J1C3_9CHLR</name>
<evidence type="ECO:0000256" key="3">
    <source>
        <dbReference type="PROSITE-ProRule" id="PRU00339"/>
    </source>
</evidence>
<proteinExistence type="predicted"/>
<dbReference type="InterPro" id="IPR011990">
    <property type="entry name" value="TPR-like_helical_dom_sf"/>
</dbReference>
<dbReference type="PROSITE" id="PS50293">
    <property type="entry name" value="TPR_REGION"/>
    <property type="match status" value="1"/>
</dbReference>
<dbReference type="RefSeq" id="WP_220210980.1">
    <property type="nucleotide sequence ID" value="NZ_BNJK01000002.1"/>
</dbReference>
<evidence type="ECO:0000256" key="1">
    <source>
        <dbReference type="ARBA" id="ARBA00022737"/>
    </source>
</evidence>
<dbReference type="PANTHER" id="PTHR44943:SF8">
    <property type="entry name" value="TPR REPEAT-CONTAINING PROTEIN MJ0263"/>
    <property type="match status" value="1"/>
</dbReference>
<dbReference type="AlphaFoldDB" id="A0A8J3J1C3"/>
<organism evidence="4 5">
    <name type="scientific">Reticulibacter mediterranei</name>
    <dbReference type="NCBI Taxonomy" id="2778369"/>
    <lineage>
        <taxon>Bacteria</taxon>
        <taxon>Bacillati</taxon>
        <taxon>Chloroflexota</taxon>
        <taxon>Ktedonobacteria</taxon>
        <taxon>Ktedonobacterales</taxon>
        <taxon>Reticulibacteraceae</taxon>
        <taxon>Reticulibacter</taxon>
    </lineage>
</organism>
<evidence type="ECO:0000313" key="4">
    <source>
        <dbReference type="EMBL" id="GHP00486.1"/>
    </source>
</evidence>
<evidence type="ECO:0000256" key="2">
    <source>
        <dbReference type="ARBA" id="ARBA00022803"/>
    </source>
</evidence>
<evidence type="ECO:0000313" key="5">
    <source>
        <dbReference type="Proteomes" id="UP000597444"/>
    </source>
</evidence>
<keyword evidence="2 3" id="KW-0802">TPR repeat</keyword>
<dbReference type="SUPFAM" id="SSF48439">
    <property type="entry name" value="Protein prenylyltransferase"/>
    <property type="match status" value="1"/>
</dbReference>
<dbReference type="Pfam" id="PF13414">
    <property type="entry name" value="TPR_11"/>
    <property type="match status" value="1"/>
</dbReference>
<dbReference type="PANTHER" id="PTHR44943">
    <property type="entry name" value="CELLULOSE SYNTHASE OPERON PROTEIN C"/>
    <property type="match status" value="1"/>
</dbReference>
<dbReference type="InterPro" id="IPR019734">
    <property type="entry name" value="TPR_rpt"/>
</dbReference>
<dbReference type="EMBL" id="BNJK01000002">
    <property type="protein sequence ID" value="GHP00486.1"/>
    <property type="molecule type" value="Genomic_DNA"/>
</dbReference>